<gene>
    <name evidence="2" type="ORF">F2Q69_00012802</name>
</gene>
<dbReference type="AlphaFoldDB" id="A0A8S9QJG8"/>
<dbReference type="EMBL" id="QGKX02000996">
    <property type="protein sequence ID" value="KAF3552964.1"/>
    <property type="molecule type" value="Genomic_DNA"/>
</dbReference>
<evidence type="ECO:0000313" key="3">
    <source>
        <dbReference type="Proteomes" id="UP000712600"/>
    </source>
</evidence>
<accession>A0A8S9QJG8</accession>
<proteinExistence type="predicted"/>
<reference evidence="2" key="1">
    <citation type="submission" date="2019-12" db="EMBL/GenBank/DDBJ databases">
        <title>Genome sequencing and annotation of Brassica cretica.</title>
        <authorList>
            <person name="Studholme D.J."/>
            <person name="Sarris P."/>
        </authorList>
    </citation>
    <scope>NUCLEOTIDE SEQUENCE</scope>
    <source>
        <strain evidence="2">PFS-109/04</strain>
        <tissue evidence="2">Leaf</tissue>
    </source>
</reference>
<evidence type="ECO:0000256" key="1">
    <source>
        <dbReference type="SAM" id="MobiDB-lite"/>
    </source>
</evidence>
<comment type="caution">
    <text evidence="2">The sequence shown here is derived from an EMBL/GenBank/DDBJ whole genome shotgun (WGS) entry which is preliminary data.</text>
</comment>
<protein>
    <submittedName>
        <fullName evidence="2">Uncharacterized protein</fullName>
    </submittedName>
</protein>
<organism evidence="2 3">
    <name type="scientific">Brassica cretica</name>
    <name type="common">Mustard</name>
    <dbReference type="NCBI Taxonomy" id="69181"/>
    <lineage>
        <taxon>Eukaryota</taxon>
        <taxon>Viridiplantae</taxon>
        <taxon>Streptophyta</taxon>
        <taxon>Embryophyta</taxon>
        <taxon>Tracheophyta</taxon>
        <taxon>Spermatophyta</taxon>
        <taxon>Magnoliopsida</taxon>
        <taxon>eudicotyledons</taxon>
        <taxon>Gunneridae</taxon>
        <taxon>Pentapetalae</taxon>
        <taxon>rosids</taxon>
        <taxon>malvids</taxon>
        <taxon>Brassicales</taxon>
        <taxon>Brassicaceae</taxon>
        <taxon>Brassiceae</taxon>
        <taxon>Brassica</taxon>
    </lineage>
</organism>
<dbReference type="Proteomes" id="UP000712600">
    <property type="component" value="Unassembled WGS sequence"/>
</dbReference>
<feature type="region of interest" description="Disordered" evidence="1">
    <location>
        <begin position="76"/>
        <end position="115"/>
    </location>
</feature>
<sequence length="115" mass="13187">MSLALAENPRPQGKSGFLDFPPITEIDSANFGFHSLALEGGGGLRITLTNGHKTLDQNDVWKYEIQIRSTNCSYAQRLRKRRSSQQNRKPSRDFSPREEHRNEFAIFLPKQKGQR</sequence>
<feature type="compositionally biased region" description="Basic and acidic residues" evidence="1">
    <location>
        <begin position="90"/>
        <end position="103"/>
    </location>
</feature>
<name>A0A8S9QJG8_BRACR</name>
<evidence type="ECO:0000313" key="2">
    <source>
        <dbReference type="EMBL" id="KAF3552964.1"/>
    </source>
</evidence>